<dbReference type="AlphaFoldDB" id="A0A9D5YZG7"/>
<sequence>MPDSNLTPLFAPTSPPTAQPDEQPSSQPAAEGLDALAGGDDLLDEHPRRSVHLGVDLSDAGARAGVWRAVGSQSPREFDAHRLQELVATAERGVLDFALFDDTFSLQPTRNTTLRGRLDAALVAARLAPRSSGIGLVATVDTTHTEPFHVSKAIATIDHVSAGRAAWQVGWSTSEAAAALFGRKEAQGTADAVAEAEESIEVVSRLWDSWEDDAEIRDVASGRFIDRDKVHHVDYDGVRFAVKGPSITPRSPQAQPPVVVRAGSAEALALAGRRADVVRVRATTLDAARVLRDRVRTEAAQAGRDPDGLRVLVDLYAVIGQDRASAQARLDLLEGLEGITWDTESLTHVGTARDLAEVVEEWFDTGAADGFTIRPSSLRTDLDALVDGVVPLLQEAGVFRSTYPGTTLRDTLGLARPVNRYAAAIA</sequence>
<evidence type="ECO:0000256" key="4">
    <source>
        <dbReference type="ARBA" id="ARBA00023033"/>
    </source>
</evidence>
<keyword evidence="1 6" id="KW-0285">Flavoprotein</keyword>
<dbReference type="GO" id="GO:0004497">
    <property type="term" value="F:monooxygenase activity"/>
    <property type="evidence" value="ECO:0007669"/>
    <property type="project" value="UniProtKB-KW"/>
</dbReference>
<feature type="compositionally biased region" description="Low complexity" evidence="7">
    <location>
        <begin position="29"/>
        <end position="40"/>
    </location>
</feature>
<dbReference type="Gene3D" id="3.20.20.30">
    <property type="entry name" value="Luciferase-like domain"/>
    <property type="match status" value="1"/>
</dbReference>
<dbReference type="InterPro" id="IPR016215">
    <property type="entry name" value="NTA_MOA"/>
</dbReference>
<evidence type="ECO:0000313" key="10">
    <source>
        <dbReference type="Proteomes" id="UP000822993"/>
    </source>
</evidence>
<feature type="domain" description="Luciferase-like" evidence="8">
    <location>
        <begin position="74"/>
        <end position="333"/>
    </location>
</feature>
<evidence type="ECO:0000259" key="8">
    <source>
        <dbReference type="Pfam" id="PF00296"/>
    </source>
</evidence>
<dbReference type="InterPro" id="IPR036661">
    <property type="entry name" value="Luciferase-like_sf"/>
</dbReference>
<dbReference type="InterPro" id="IPR051260">
    <property type="entry name" value="Diverse_substr_monoxygenases"/>
</dbReference>
<accession>A0A9D5YZG7</accession>
<evidence type="ECO:0000256" key="5">
    <source>
        <dbReference type="ARBA" id="ARBA00033748"/>
    </source>
</evidence>
<evidence type="ECO:0000256" key="3">
    <source>
        <dbReference type="ARBA" id="ARBA00023002"/>
    </source>
</evidence>
<feature type="binding site" evidence="6">
    <location>
        <position position="264"/>
    </location>
    <ligand>
        <name>FMN</name>
        <dbReference type="ChEBI" id="CHEBI:58210"/>
    </ligand>
</feature>
<dbReference type="Proteomes" id="UP000822993">
    <property type="component" value="Unassembled WGS sequence"/>
</dbReference>
<keyword evidence="10" id="KW-1185">Reference proteome</keyword>
<comment type="caution">
    <text evidence="9">The sequence shown here is derived from an EMBL/GenBank/DDBJ whole genome shotgun (WGS) entry which is preliminary data.</text>
</comment>
<dbReference type="InterPro" id="IPR011251">
    <property type="entry name" value="Luciferase-like_dom"/>
</dbReference>
<dbReference type="PIRSF" id="PIRSF000337">
    <property type="entry name" value="NTA_MOA"/>
    <property type="match status" value="1"/>
</dbReference>
<keyword evidence="2 6" id="KW-0288">FMN</keyword>
<feature type="region of interest" description="Disordered" evidence="7">
    <location>
        <begin position="1"/>
        <end position="45"/>
    </location>
</feature>
<dbReference type="RefSeq" id="WP_193720437.1">
    <property type="nucleotide sequence ID" value="NZ_JACSPN010000016.1"/>
</dbReference>
<keyword evidence="3" id="KW-0560">Oxidoreductase</keyword>
<evidence type="ECO:0000256" key="6">
    <source>
        <dbReference type="PIRSR" id="PIRSR000337-1"/>
    </source>
</evidence>
<dbReference type="SUPFAM" id="SSF51679">
    <property type="entry name" value="Bacterial luciferase-like"/>
    <property type="match status" value="1"/>
</dbReference>
<feature type="binding site" evidence="6">
    <location>
        <position position="139"/>
    </location>
    <ligand>
        <name>FMN</name>
        <dbReference type="ChEBI" id="CHEBI:58210"/>
    </ligand>
</feature>
<organism evidence="9 10">
    <name type="scientific">Oerskovia douganii</name>
    <dbReference type="NCBI Taxonomy" id="2762210"/>
    <lineage>
        <taxon>Bacteria</taxon>
        <taxon>Bacillati</taxon>
        <taxon>Actinomycetota</taxon>
        <taxon>Actinomycetes</taxon>
        <taxon>Micrococcales</taxon>
        <taxon>Cellulomonadaceae</taxon>
        <taxon>Oerskovia</taxon>
    </lineage>
</organism>
<gene>
    <name evidence="9" type="ORF">H9623_12850</name>
</gene>
<feature type="binding site" evidence="6">
    <location>
        <position position="102"/>
    </location>
    <ligand>
        <name>FMN</name>
        <dbReference type="ChEBI" id="CHEBI:58210"/>
    </ligand>
</feature>
<comment type="similarity">
    <text evidence="5">Belongs to the NtaA/SnaA/DszA monooxygenase family.</text>
</comment>
<evidence type="ECO:0000256" key="7">
    <source>
        <dbReference type="SAM" id="MobiDB-lite"/>
    </source>
</evidence>
<protein>
    <submittedName>
        <fullName evidence="9">LLM class flavin-dependent oxidoreductase</fullName>
    </submittedName>
</protein>
<name>A0A9D5YZG7_9CELL</name>
<reference evidence="9 10" key="1">
    <citation type="submission" date="2020-08" db="EMBL/GenBank/DDBJ databases">
        <title>A Genomic Blueprint of the Chicken Gut Microbiome.</title>
        <authorList>
            <person name="Gilroy R."/>
            <person name="Ravi A."/>
            <person name="Getino M."/>
            <person name="Pursley I."/>
            <person name="Horton D.L."/>
            <person name="Alikhan N.-F."/>
            <person name="Baker D."/>
            <person name="Gharbi K."/>
            <person name="Hall N."/>
            <person name="Watson M."/>
            <person name="Adriaenssens E.M."/>
            <person name="Foster-Nyarko E."/>
            <person name="Jarju S."/>
            <person name="Secka A."/>
            <person name="Antonio M."/>
            <person name="Oren A."/>
            <person name="Chaudhuri R."/>
            <person name="La Ragione R.M."/>
            <person name="Hildebrand F."/>
            <person name="Pallen M.J."/>
        </authorList>
    </citation>
    <scope>NUCLEOTIDE SEQUENCE [LARGE SCALE GENOMIC DNA]</scope>
    <source>
        <strain evidence="9 10">Sa1BUA8</strain>
    </source>
</reference>
<dbReference type="PANTHER" id="PTHR30011">
    <property type="entry name" value="ALKANESULFONATE MONOOXYGENASE-RELATED"/>
    <property type="match status" value="1"/>
</dbReference>
<dbReference type="GO" id="GO:0016705">
    <property type="term" value="F:oxidoreductase activity, acting on paired donors, with incorporation or reduction of molecular oxygen"/>
    <property type="evidence" value="ECO:0007669"/>
    <property type="project" value="InterPro"/>
</dbReference>
<dbReference type="PANTHER" id="PTHR30011:SF16">
    <property type="entry name" value="C2H2 FINGER DOMAIN TRANSCRIPTION FACTOR (EUROFUNG)-RELATED"/>
    <property type="match status" value="1"/>
</dbReference>
<dbReference type="EMBL" id="JACSPN010000016">
    <property type="protein sequence ID" value="MBE7701185.1"/>
    <property type="molecule type" value="Genomic_DNA"/>
</dbReference>
<evidence type="ECO:0000313" key="9">
    <source>
        <dbReference type="EMBL" id="MBE7701185.1"/>
    </source>
</evidence>
<dbReference type="Pfam" id="PF00296">
    <property type="entry name" value="Bac_luciferase"/>
    <property type="match status" value="1"/>
</dbReference>
<evidence type="ECO:0000256" key="2">
    <source>
        <dbReference type="ARBA" id="ARBA00022643"/>
    </source>
</evidence>
<keyword evidence="4" id="KW-0503">Monooxygenase</keyword>
<evidence type="ECO:0000256" key="1">
    <source>
        <dbReference type="ARBA" id="ARBA00022630"/>
    </source>
</evidence>
<proteinExistence type="inferred from homology"/>